<protein>
    <recommendedName>
        <fullName evidence="3">Aspartate/glutamate/uridylate kinase domain-containing protein</fullName>
    </recommendedName>
</protein>
<evidence type="ECO:0000259" key="3">
    <source>
        <dbReference type="Pfam" id="PF00696"/>
    </source>
</evidence>
<dbReference type="PANTHER" id="PTHR21499">
    <property type="entry name" value="ASPARTATE KINASE"/>
    <property type="match status" value="1"/>
</dbReference>
<dbReference type="Proteomes" id="UP000265515">
    <property type="component" value="Unassembled WGS sequence"/>
</dbReference>
<feature type="domain" description="Aspartate/glutamate/uridylate kinase" evidence="3">
    <location>
        <begin position="167"/>
        <end position="223"/>
    </location>
</feature>
<evidence type="ECO:0000313" key="5">
    <source>
        <dbReference type="Proteomes" id="UP000265515"/>
    </source>
</evidence>
<dbReference type="Gene3D" id="1.20.120.1320">
    <property type="entry name" value="Aspartokinase, catalytic domain"/>
    <property type="match status" value="1"/>
</dbReference>
<dbReference type="InterPro" id="IPR042199">
    <property type="entry name" value="AsparK_Bifunc_asparK/hSer_DH"/>
</dbReference>
<evidence type="ECO:0000313" key="4">
    <source>
        <dbReference type="EMBL" id="GBG79413.1"/>
    </source>
</evidence>
<name>A0A388LB55_CHABU</name>
<dbReference type="AlphaFoldDB" id="A0A388LB55"/>
<dbReference type="OrthoDB" id="4323675at2759"/>
<comment type="similarity">
    <text evidence="1">Belongs to the aspartokinase family.</text>
</comment>
<sequence length="392" mass="41985">MAATSVSLASCYVGSGSGSGSIRVQDEAVSPTGRSVPTHFVYPFRSRSLSVAIPNFVDRGSSVILKRYSSNGSCELIGLGGLGLGEERRRRRRRSRIGIGQKGGKLGGMAGNEGAWWPTTSCSSASPSGRGRLARSAAAAAESATGSAPPALERQSAVSNEAKGKSTVLMKVGGSAMATAEGMKKMVDLVTSSKEGWPIIVVTAMGETIDNLLKAGTRALEFEAGNVEDLHELNLVSNLYLRDMAATVIADALGLKEIQVWEGVDGVNKSTPQLVAAKPAVHSQRVVHFDKYHGLGNDFLLMCGNGIRCMAKFVHGLKTTKKSERYVIDTLAGLIIPVLQEDGQVQHWHAGQELVRWLLPRSWRDVQTENAESTFQEDLWISNGVRKITMCT</sequence>
<feature type="compositionally biased region" description="Gly residues" evidence="2">
    <location>
        <begin position="100"/>
        <end position="111"/>
    </location>
</feature>
<feature type="region of interest" description="Disordered" evidence="2">
    <location>
        <begin position="88"/>
        <end position="160"/>
    </location>
</feature>
<keyword evidence="5" id="KW-1185">Reference proteome</keyword>
<dbReference type="GO" id="GO:0005829">
    <property type="term" value="C:cytosol"/>
    <property type="evidence" value="ECO:0007669"/>
    <property type="project" value="TreeGrafter"/>
</dbReference>
<dbReference type="InterPro" id="IPR036393">
    <property type="entry name" value="AceGlu_kinase-like_sf"/>
</dbReference>
<dbReference type="STRING" id="69332.A0A388LB55"/>
<gene>
    <name evidence="4" type="ORF">CBR_g29560</name>
</gene>
<dbReference type="Pfam" id="PF00696">
    <property type="entry name" value="AA_kinase"/>
    <property type="match status" value="1"/>
</dbReference>
<proteinExistence type="inferred from homology"/>
<reference evidence="4 5" key="1">
    <citation type="journal article" date="2018" name="Cell">
        <title>The Chara Genome: Secondary Complexity and Implications for Plant Terrestrialization.</title>
        <authorList>
            <person name="Nishiyama T."/>
            <person name="Sakayama H."/>
            <person name="Vries J.D."/>
            <person name="Buschmann H."/>
            <person name="Saint-Marcoux D."/>
            <person name="Ullrich K.K."/>
            <person name="Haas F.B."/>
            <person name="Vanderstraeten L."/>
            <person name="Becker D."/>
            <person name="Lang D."/>
            <person name="Vosolsobe S."/>
            <person name="Rombauts S."/>
            <person name="Wilhelmsson P.K.I."/>
            <person name="Janitza P."/>
            <person name="Kern R."/>
            <person name="Heyl A."/>
            <person name="Rumpler F."/>
            <person name="Villalobos L.I.A.C."/>
            <person name="Clay J.M."/>
            <person name="Skokan R."/>
            <person name="Toyoda A."/>
            <person name="Suzuki Y."/>
            <person name="Kagoshima H."/>
            <person name="Schijlen E."/>
            <person name="Tajeshwar N."/>
            <person name="Catarino B."/>
            <person name="Hetherington A.J."/>
            <person name="Saltykova A."/>
            <person name="Bonnot C."/>
            <person name="Breuninger H."/>
            <person name="Symeonidi A."/>
            <person name="Radhakrishnan G.V."/>
            <person name="Van Nieuwerburgh F."/>
            <person name="Deforce D."/>
            <person name="Chang C."/>
            <person name="Karol K.G."/>
            <person name="Hedrich R."/>
            <person name="Ulvskov P."/>
            <person name="Glockner G."/>
            <person name="Delwiche C.F."/>
            <person name="Petrasek J."/>
            <person name="Van de Peer Y."/>
            <person name="Friml J."/>
            <person name="Beilby M."/>
            <person name="Dolan L."/>
            <person name="Kohara Y."/>
            <person name="Sugano S."/>
            <person name="Fujiyama A."/>
            <person name="Delaux P.-M."/>
            <person name="Quint M."/>
            <person name="TheiBen G."/>
            <person name="Hagemann M."/>
            <person name="Harholt J."/>
            <person name="Dunand C."/>
            <person name="Zachgo S."/>
            <person name="Langdale J."/>
            <person name="Maumus F."/>
            <person name="Straeten D.V.D."/>
            <person name="Gould S.B."/>
            <person name="Rensing S.A."/>
        </authorList>
    </citation>
    <scope>NUCLEOTIDE SEQUENCE [LARGE SCALE GENOMIC DNA]</scope>
    <source>
        <strain evidence="4 5">S276</strain>
    </source>
</reference>
<dbReference type="GO" id="GO:0009089">
    <property type="term" value="P:lysine biosynthetic process via diaminopimelate"/>
    <property type="evidence" value="ECO:0007669"/>
    <property type="project" value="TreeGrafter"/>
</dbReference>
<dbReference type="GO" id="GO:0009090">
    <property type="term" value="P:homoserine biosynthetic process"/>
    <property type="evidence" value="ECO:0007669"/>
    <property type="project" value="TreeGrafter"/>
</dbReference>
<comment type="caution">
    <text evidence="4">The sequence shown here is derived from an EMBL/GenBank/DDBJ whole genome shotgun (WGS) entry which is preliminary data.</text>
</comment>
<dbReference type="InterPro" id="IPR001048">
    <property type="entry name" value="Asp/Glu/Uridylate_kinase"/>
</dbReference>
<dbReference type="Gene3D" id="3.10.310.10">
    <property type="entry name" value="Diaminopimelate Epimerase, Chain A, domain 1"/>
    <property type="match status" value="1"/>
</dbReference>
<dbReference type="Gene3D" id="3.40.1160.10">
    <property type="entry name" value="Acetylglutamate kinase-like"/>
    <property type="match status" value="1"/>
</dbReference>
<feature type="compositionally biased region" description="Low complexity" evidence="2">
    <location>
        <begin position="123"/>
        <end position="151"/>
    </location>
</feature>
<dbReference type="PANTHER" id="PTHR21499:SF59">
    <property type="entry name" value="ASPARTOKINASE"/>
    <property type="match status" value="1"/>
</dbReference>
<dbReference type="SUPFAM" id="SSF53633">
    <property type="entry name" value="Carbamate kinase-like"/>
    <property type="match status" value="1"/>
</dbReference>
<accession>A0A388LB55</accession>
<organism evidence="4 5">
    <name type="scientific">Chara braunii</name>
    <name type="common">Braun's stonewort</name>
    <dbReference type="NCBI Taxonomy" id="69332"/>
    <lineage>
        <taxon>Eukaryota</taxon>
        <taxon>Viridiplantae</taxon>
        <taxon>Streptophyta</taxon>
        <taxon>Charophyceae</taxon>
        <taxon>Charales</taxon>
        <taxon>Characeae</taxon>
        <taxon>Chara</taxon>
    </lineage>
</organism>
<dbReference type="EMBL" id="BFEA01000318">
    <property type="protein sequence ID" value="GBG79413.1"/>
    <property type="molecule type" value="Genomic_DNA"/>
</dbReference>
<dbReference type="GO" id="GO:0004072">
    <property type="term" value="F:aspartate kinase activity"/>
    <property type="evidence" value="ECO:0007669"/>
    <property type="project" value="TreeGrafter"/>
</dbReference>
<evidence type="ECO:0000256" key="2">
    <source>
        <dbReference type="SAM" id="MobiDB-lite"/>
    </source>
</evidence>
<evidence type="ECO:0000256" key="1">
    <source>
        <dbReference type="ARBA" id="ARBA00010122"/>
    </source>
</evidence>
<dbReference type="SUPFAM" id="SSF54506">
    <property type="entry name" value="Diaminopimelate epimerase-like"/>
    <property type="match status" value="1"/>
</dbReference>
<dbReference type="Gramene" id="GBG79413">
    <property type="protein sequence ID" value="GBG79413"/>
    <property type="gene ID" value="CBR_g29560"/>
</dbReference>